<dbReference type="AlphaFoldDB" id="A0AA38ILC9"/>
<evidence type="ECO:0000313" key="4">
    <source>
        <dbReference type="EMBL" id="KAJ3657228.1"/>
    </source>
</evidence>
<keyword evidence="1" id="KW-0812">Transmembrane</keyword>
<keyword evidence="1" id="KW-0472">Membrane</keyword>
<reference evidence="4" key="1">
    <citation type="journal article" date="2023" name="G3 (Bethesda)">
        <title>Whole genome assemblies of Zophobas morio and Tenebrio molitor.</title>
        <authorList>
            <person name="Kaur S."/>
            <person name="Stinson S.A."/>
            <person name="diCenzo G.C."/>
        </authorList>
    </citation>
    <scope>NUCLEOTIDE SEQUENCE</scope>
    <source>
        <strain evidence="4">QUZm001</strain>
    </source>
</reference>
<proteinExistence type="predicted"/>
<protein>
    <recommendedName>
        <fullName evidence="3">Nose resistant-to-fluoxetine protein N-terminal domain-containing protein</fullName>
    </recommendedName>
</protein>
<accession>A0AA38ILC9</accession>
<dbReference type="Pfam" id="PF01757">
    <property type="entry name" value="Acyl_transf_3"/>
    <property type="match status" value="1"/>
</dbReference>
<evidence type="ECO:0000259" key="3">
    <source>
        <dbReference type="SMART" id="SM00703"/>
    </source>
</evidence>
<dbReference type="InterPro" id="IPR052728">
    <property type="entry name" value="O2_lipid_transport_reg"/>
</dbReference>
<feature type="transmembrane region" description="Helical" evidence="1">
    <location>
        <begin position="535"/>
        <end position="553"/>
    </location>
</feature>
<feature type="transmembrane region" description="Helical" evidence="1">
    <location>
        <begin position="295"/>
        <end position="321"/>
    </location>
</feature>
<feature type="transmembrane region" description="Helical" evidence="1">
    <location>
        <begin position="459"/>
        <end position="480"/>
    </location>
</feature>
<comment type="caution">
    <text evidence="4">The sequence shown here is derived from an EMBL/GenBank/DDBJ whole genome shotgun (WGS) entry which is preliminary data.</text>
</comment>
<gene>
    <name evidence="4" type="ORF">Zmor_016244</name>
</gene>
<keyword evidence="5" id="KW-1185">Reference proteome</keyword>
<feature type="signal peptide" evidence="2">
    <location>
        <begin position="1"/>
        <end position="18"/>
    </location>
</feature>
<feature type="transmembrane region" description="Helical" evidence="1">
    <location>
        <begin position="565"/>
        <end position="586"/>
    </location>
</feature>
<feature type="transmembrane region" description="Helical" evidence="1">
    <location>
        <begin position="397"/>
        <end position="416"/>
    </location>
</feature>
<evidence type="ECO:0000256" key="2">
    <source>
        <dbReference type="SAM" id="SignalP"/>
    </source>
</evidence>
<dbReference type="GO" id="GO:0016747">
    <property type="term" value="F:acyltransferase activity, transferring groups other than amino-acyl groups"/>
    <property type="evidence" value="ECO:0007669"/>
    <property type="project" value="InterPro"/>
</dbReference>
<feature type="chain" id="PRO_5041381630" description="Nose resistant-to-fluoxetine protein N-terminal domain-containing protein" evidence="2">
    <location>
        <begin position="19"/>
        <end position="643"/>
    </location>
</feature>
<feature type="transmembrane region" description="Helical" evidence="1">
    <location>
        <begin position="423"/>
        <end position="444"/>
    </location>
</feature>
<dbReference type="Pfam" id="PF20146">
    <property type="entry name" value="NRF"/>
    <property type="match status" value="1"/>
</dbReference>
<dbReference type="InterPro" id="IPR002656">
    <property type="entry name" value="Acyl_transf_3_dom"/>
</dbReference>
<evidence type="ECO:0000313" key="5">
    <source>
        <dbReference type="Proteomes" id="UP001168821"/>
    </source>
</evidence>
<feature type="domain" description="Nose resistant-to-fluoxetine protein N-terminal" evidence="3">
    <location>
        <begin position="44"/>
        <end position="179"/>
    </location>
</feature>
<dbReference type="EMBL" id="JALNTZ010000004">
    <property type="protein sequence ID" value="KAJ3657228.1"/>
    <property type="molecule type" value="Genomic_DNA"/>
</dbReference>
<feature type="transmembrane region" description="Helical" evidence="1">
    <location>
        <begin position="606"/>
        <end position="631"/>
    </location>
</feature>
<name>A0AA38ILC9_9CUCU</name>
<dbReference type="Proteomes" id="UP001168821">
    <property type="component" value="Unassembled WGS sequence"/>
</dbReference>
<feature type="transmembrane region" description="Helical" evidence="1">
    <location>
        <begin position="492"/>
        <end position="515"/>
    </location>
</feature>
<feature type="transmembrane region" description="Helical" evidence="1">
    <location>
        <begin position="252"/>
        <end position="271"/>
    </location>
</feature>
<dbReference type="SMART" id="SM00703">
    <property type="entry name" value="NRF"/>
    <property type="match status" value="1"/>
</dbReference>
<evidence type="ECO:0000256" key="1">
    <source>
        <dbReference type="SAM" id="Phobius"/>
    </source>
</evidence>
<dbReference type="InterPro" id="IPR006621">
    <property type="entry name" value="Nose-resist-to-fluoxetine_N"/>
</dbReference>
<organism evidence="4 5">
    <name type="scientific">Zophobas morio</name>
    <dbReference type="NCBI Taxonomy" id="2755281"/>
    <lineage>
        <taxon>Eukaryota</taxon>
        <taxon>Metazoa</taxon>
        <taxon>Ecdysozoa</taxon>
        <taxon>Arthropoda</taxon>
        <taxon>Hexapoda</taxon>
        <taxon>Insecta</taxon>
        <taxon>Pterygota</taxon>
        <taxon>Neoptera</taxon>
        <taxon>Endopterygota</taxon>
        <taxon>Coleoptera</taxon>
        <taxon>Polyphaga</taxon>
        <taxon>Cucujiformia</taxon>
        <taxon>Tenebrionidae</taxon>
        <taxon>Zophobas</taxon>
    </lineage>
</organism>
<dbReference type="PANTHER" id="PTHR11161:SF72">
    <property type="entry name" value="FI21449P1"/>
    <property type="match status" value="1"/>
</dbReference>
<keyword evidence="1" id="KW-1133">Transmembrane helix</keyword>
<feature type="transmembrane region" description="Helical" evidence="1">
    <location>
        <begin position="195"/>
        <end position="214"/>
    </location>
</feature>
<keyword evidence="2" id="KW-0732">Signal</keyword>
<sequence length="643" mass="74817">MKFNIVLILFLITPKCSPTLFGTDFILNFFKSRVFQLINSNINGTECATDLNLLVHSVFDLDWWAISMLDASSKMNSGLLRGNRRMLGNYDQCISLEKAQYCVVPVVPDRSVREYLYKNIFHEINPQNKTTNQDILSNYMIMHYGLCIPQSCTTSDLSKLWKSLKKSYNLPGKAEFSDDLCYSKNKGINTTNTDIYVFFFFFVVVTVELTSTIYDLHSRQKGKHPNIFVSFSLYTNTKKLLSIHCENSSLKCLYGIRVLGIVWVILAHMLIGKSTHCVNSLDVLSDWTKRYEHSIFIAAPYAVDTFLAISGLLVVYVGLKFEFHWTLFYLHRIVRLGPALLATVLINLSFVKYLIDGPFAFNTLRVLHTNCQNSFWYTVFFVSNFVPEDYRCMPHSWYLGIDTQLYLLAPTLIYWIRHKKSKFLLLIGAVCVFSFIYTWCYVLNNNSGFMYFFERVDDIYTNPICRMPAWLVGIYFGYLLHKHRLQKTEIPYIINVSLWLACLCIMTTLILYQVYILRHDYNVYRSAFFNTFSRPLWSASVCYIIFSCCTGHARPVNTFLSHPVFIVLGKLSYSMYLIHITTTYVVVTNKRQVGYFSTFEFFFDFWGHFVCVLVGAVVLCLLFEAPVVSFLRHLQARRRTKMH</sequence>
<dbReference type="PANTHER" id="PTHR11161">
    <property type="entry name" value="O-ACYLTRANSFERASE"/>
    <property type="match status" value="1"/>
</dbReference>
<feature type="transmembrane region" description="Helical" evidence="1">
    <location>
        <begin position="333"/>
        <end position="355"/>
    </location>
</feature>